<dbReference type="NCBIfam" id="TIGR04057">
    <property type="entry name" value="SusC_RagA_signa"/>
    <property type="match status" value="1"/>
</dbReference>
<dbReference type="Pfam" id="PF13715">
    <property type="entry name" value="CarbopepD_reg_2"/>
    <property type="match status" value="1"/>
</dbReference>
<dbReference type="AlphaFoldDB" id="A0AAJ5WRE3"/>
<keyword evidence="3" id="KW-0998">Cell outer membrane</keyword>
<feature type="signal peptide" evidence="4">
    <location>
        <begin position="1"/>
        <end position="16"/>
    </location>
</feature>
<gene>
    <name evidence="6" type="ORF">P0Y53_24185</name>
</gene>
<dbReference type="SUPFAM" id="SSF56935">
    <property type="entry name" value="Porins"/>
    <property type="match status" value="1"/>
</dbReference>
<keyword evidence="2" id="KW-0472">Membrane</keyword>
<evidence type="ECO:0000256" key="3">
    <source>
        <dbReference type="ARBA" id="ARBA00023237"/>
    </source>
</evidence>
<dbReference type="InterPro" id="IPR037066">
    <property type="entry name" value="Plug_dom_sf"/>
</dbReference>
<dbReference type="InterPro" id="IPR023997">
    <property type="entry name" value="TonB-dep_OMP_SusC/RagA_CS"/>
</dbReference>
<evidence type="ECO:0000313" key="7">
    <source>
        <dbReference type="Proteomes" id="UP001220610"/>
    </source>
</evidence>
<dbReference type="Gene3D" id="2.40.170.20">
    <property type="entry name" value="TonB-dependent receptor, beta-barrel domain"/>
    <property type="match status" value="1"/>
</dbReference>
<dbReference type="SUPFAM" id="SSF49464">
    <property type="entry name" value="Carboxypeptidase regulatory domain-like"/>
    <property type="match status" value="1"/>
</dbReference>
<dbReference type="Pfam" id="PF07715">
    <property type="entry name" value="Plug"/>
    <property type="match status" value="1"/>
</dbReference>
<comment type="subcellular location">
    <subcellularLocation>
        <location evidence="1">Cell outer membrane</location>
    </subcellularLocation>
</comment>
<protein>
    <submittedName>
        <fullName evidence="6">SusC/RagA family TonB-linked outer membrane protein</fullName>
    </submittedName>
</protein>
<dbReference type="InterPro" id="IPR012910">
    <property type="entry name" value="Plug_dom"/>
</dbReference>
<dbReference type="Proteomes" id="UP001220610">
    <property type="component" value="Chromosome"/>
</dbReference>
<dbReference type="Gene3D" id="2.60.40.1120">
    <property type="entry name" value="Carboxypeptidase-like, regulatory domain"/>
    <property type="match status" value="1"/>
</dbReference>
<evidence type="ECO:0000259" key="5">
    <source>
        <dbReference type="Pfam" id="PF07715"/>
    </source>
</evidence>
<dbReference type="NCBIfam" id="TIGR04056">
    <property type="entry name" value="OMP_RagA_SusC"/>
    <property type="match status" value="1"/>
</dbReference>
<dbReference type="EMBL" id="CP119311">
    <property type="protein sequence ID" value="WEK35596.1"/>
    <property type="molecule type" value="Genomic_DNA"/>
</dbReference>
<dbReference type="GO" id="GO:0009279">
    <property type="term" value="C:cell outer membrane"/>
    <property type="evidence" value="ECO:0007669"/>
    <property type="project" value="UniProtKB-SubCell"/>
</dbReference>
<reference evidence="6" key="1">
    <citation type="submission" date="2023-03" db="EMBL/GenBank/DDBJ databases">
        <title>Andean soil-derived lignocellulolytic bacterial consortium as a source of novel taxa and putative plastic-active enzymes.</title>
        <authorList>
            <person name="Diaz-Garcia L."/>
            <person name="Chuvochina M."/>
            <person name="Feuerriegel G."/>
            <person name="Bunk B."/>
            <person name="Sproer C."/>
            <person name="Streit W.R."/>
            <person name="Rodriguez L.M."/>
            <person name="Overmann J."/>
            <person name="Jimenez D.J."/>
        </authorList>
    </citation>
    <scope>NUCLEOTIDE SEQUENCE</scope>
    <source>
        <strain evidence="6">MAG 7</strain>
    </source>
</reference>
<dbReference type="Gene3D" id="2.170.130.10">
    <property type="entry name" value="TonB-dependent receptor, plug domain"/>
    <property type="match status" value="1"/>
</dbReference>
<evidence type="ECO:0000256" key="1">
    <source>
        <dbReference type="ARBA" id="ARBA00004442"/>
    </source>
</evidence>
<name>A0AAJ5WRE3_9BACT</name>
<dbReference type="InterPro" id="IPR023996">
    <property type="entry name" value="TonB-dep_OMP_SusC/RagA"/>
</dbReference>
<evidence type="ECO:0000256" key="4">
    <source>
        <dbReference type="SAM" id="SignalP"/>
    </source>
</evidence>
<proteinExistence type="predicted"/>
<dbReference type="InterPro" id="IPR008969">
    <property type="entry name" value="CarboxyPept-like_regulatory"/>
</dbReference>
<accession>A0AAJ5WRE3</accession>
<sequence length="1103" mass="123564">MRLSALLLLISLHAAAASFSQNVTISVKEEKLGKVFTLLRKQTGFDFFCDARLLRDANPVTLTVSNRPLAEVLKLALANQSLNFTLVDNAIVISPKPAQPNWQPSAWVSITGRVLDASTNTPLPGASIVQKGTQNASASDQQGNFVVRSDKNEATVVVSSIGYETQELTLRANQPNIIRMVRKAADMSETVVTGIIARKSGSFTGAATTFTAQELRQAGNRNLIQSLRALDPSFQVAESNLLGSNPNQLPDIQVRGASNLPDLRGDYTGSPNLPLFIMDGFEVPLQRVFDLDMNRVERITILKDATATALYGSRSANGVVVIQTKEPEAGKMRISYTGDFTLETPDLREYNLLNAAQKLEIEKAAGLYSAPYNLTTQQGLDELYNRRLAEVNRGVNTDWISQPLQNSFGQRHYLYLEGGDRSLRYAMDLSANLANGVMKESGRKTYTGGMMLSYRVKNLLFRNYLSVTQNKATNSPYGDFTSYARMNPYWRMKDANGNILQAVDSISTFGSVNFPALVANPLYNSTLNTQDYSQYLQVNDNFSLEWLISPDLKLRSNFSLQTQRNEFHIFKPADHTDFLNYAEADYLRKGSYTLQNGKTNLYEFSTYLDFNRTFGGRHLFYATAGVNGSDQSGNTNTLVAEGFPSQNLDDPGYGGQYQQGGRPLSSDNKSRRISFLSNINYSYDNRYVADLSVSTDGSSRFGSDNRFAPFWAVGAGWNIHNEAWAKSLRAISYLKLRASYGSTGTQNFPSYQAMTTYSYFTQTRYLNAIGAYLISLGNSELKWQQKNTLNIGADITLFRGKLSLTANYYDDRTQNQLIDLSIPPSMGFVSYKENLGEVSNKGYELNARYFLVRNNSSRFSWSVNASVFHNSNKLLKISNALKAYNEQQNKDQVDNNSTSPTLLYQEGQSITAIYTVRSLGIDPATGREVFLKRDGSKTFVWSAEDKVVTGDATPEFQGLFGTNIMYQGFTLNVIFRYYFGGQLYNQTLVDRVENADIRYNVDNRVYEGRWRQPGDHTFFKNVADRSVTLPSSRFVQDDNVLNCESVNLQYDFAQTAFLRKLPLQTLRLNLYANNPFRISSVKQERGLAYPFAQSYSFSIQTSF</sequence>
<evidence type="ECO:0000256" key="2">
    <source>
        <dbReference type="ARBA" id="ARBA00023136"/>
    </source>
</evidence>
<keyword evidence="4" id="KW-0732">Signal</keyword>
<organism evidence="6 7">
    <name type="scientific">Candidatus Pseudobacter hemicellulosilyticus</name>
    <dbReference type="NCBI Taxonomy" id="3121375"/>
    <lineage>
        <taxon>Bacteria</taxon>
        <taxon>Pseudomonadati</taxon>
        <taxon>Bacteroidota</taxon>
        <taxon>Chitinophagia</taxon>
        <taxon>Chitinophagales</taxon>
        <taxon>Chitinophagaceae</taxon>
        <taxon>Pseudobacter</taxon>
    </lineage>
</organism>
<dbReference type="InterPro" id="IPR036942">
    <property type="entry name" value="Beta-barrel_TonB_sf"/>
</dbReference>
<feature type="domain" description="TonB-dependent receptor plug" evidence="5">
    <location>
        <begin position="204"/>
        <end position="319"/>
    </location>
</feature>
<feature type="chain" id="PRO_5042487608" evidence="4">
    <location>
        <begin position="17"/>
        <end position="1103"/>
    </location>
</feature>
<evidence type="ECO:0000313" key="6">
    <source>
        <dbReference type="EMBL" id="WEK35596.1"/>
    </source>
</evidence>